<name>A0A1X2AQJ6_MYCPR</name>
<reference evidence="5 6" key="1">
    <citation type="submission" date="2018-12" db="EMBL/GenBank/DDBJ databases">
        <title>Draft genome sequences of Mycolicibacterium peregrinum isolated from a pig with lymphadenitis and from soil on the same Japanese pig farm.</title>
        <authorList>
            <person name="Komatsu T."/>
            <person name="Ohya K."/>
            <person name="Sawai K."/>
            <person name="Odoi J.O."/>
            <person name="Otsu K."/>
            <person name="Ota A."/>
            <person name="Ito T."/>
            <person name="Kawai M."/>
            <person name="Maruyama F."/>
        </authorList>
    </citation>
    <scope>NUCLEOTIDE SEQUENCE [LARGE SCALE GENOMIC DNA]</scope>
    <source>
        <strain evidence="5 6">138</strain>
    </source>
</reference>
<feature type="chain" id="PRO_5041081924" evidence="3">
    <location>
        <begin position="21"/>
        <end position="505"/>
    </location>
</feature>
<dbReference type="AlphaFoldDB" id="A0A1X2AQJ6"/>
<gene>
    <name evidence="5" type="ORF">EJD98_17695</name>
</gene>
<dbReference type="OrthoDB" id="9809635at2"/>
<dbReference type="InterPro" id="IPR050789">
    <property type="entry name" value="Diverse_Enzym_Activities"/>
</dbReference>
<dbReference type="SUPFAM" id="SSF56601">
    <property type="entry name" value="beta-lactamase/transpeptidase-like"/>
    <property type="match status" value="1"/>
</dbReference>
<evidence type="ECO:0000313" key="6">
    <source>
        <dbReference type="Proteomes" id="UP000297792"/>
    </source>
</evidence>
<dbReference type="Pfam" id="PF00144">
    <property type="entry name" value="Beta-lactamase"/>
    <property type="match status" value="1"/>
</dbReference>
<keyword evidence="1 5" id="KW-0378">Hydrolase</keyword>
<dbReference type="PANTHER" id="PTHR43283:SF11">
    <property type="entry name" value="BETA-LACTAMASE-RELATED DOMAIN-CONTAINING PROTEIN"/>
    <property type="match status" value="1"/>
</dbReference>
<dbReference type="InterPro" id="IPR001466">
    <property type="entry name" value="Beta-lactam-related"/>
</dbReference>
<evidence type="ECO:0000259" key="4">
    <source>
        <dbReference type="Pfam" id="PF00144"/>
    </source>
</evidence>
<evidence type="ECO:0000256" key="1">
    <source>
        <dbReference type="ARBA" id="ARBA00022801"/>
    </source>
</evidence>
<feature type="region of interest" description="Disordered" evidence="2">
    <location>
        <begin position="28"/>
        <end position="51"/>
    </location>
</feature>
<proteinExistence type="predicted"/>
<dbReference type="EMBL" id="RWKA01000009">
    <property type="protein sequence ID" value="TGB41128.1"/>
    <property type="molecule type" value="Genomic_DNA"/>
</dbReference>
<dbReference type="Proteomes" id="UP000297792">
    <property type="component" value="Unassembled WGS sequence"/>
</dbReference>
<comment type="caution">
    <text evidence="5">The sequence shown here is derived from an EMBL/GenBank/DDBJ whole genome shotgun (WGS) entry which is preliminary data.</text>
</comment>
<dbReference type="PANTHER" id="PTHR43283">
    <property type="entry name" value="BETA-LACTAMASE-RELATED"/>
    <property type="match status" value="1"/>
</dbReference>
<protein>
    <submittedName>
        <fullName evidence="5">Class A beta-lactamase-related serine hydrolase</fullName>
    </submittedName>
</protein>
<evidence type="ECO:0000256" key="3">
    <source>
        <dbReference type="SAM" id="SignalP"/>
    </source>
</evidence>
<evidence type="ECO:0000313" key="5">
    <source>
        <dbReference type="EMBL" id="TGB41128.1"/>
    </source>
</evidence>
<feature type="signal peptide" evidence="3">
    <location>
        <begin position="1"/>
        <end position="20"/>
    </location>
</feature>
<dbReference type="InterPro" id="IPR012338">
    <property type="entry name" value="Beta-lactam/transpept-like"/>
</dbReference>
<evidence type="ECO:0000256" key="2">
    <source>
        <dbReference type="SAM" id="MobiDB-lite"/>
    </source>
</evidence>
<organism evidence="5 6">
    <name type="scientific">Mycolicibacterium peregrinum</name>
    <name type="common">Mycobacterium peregrinum</name>
    <dbReference type="NCBI Taxonomy" id="43304"/>
    <lineage>
        <taxon>Bacteria</taxon>
        <taxon>Bacillati</taxon>
        <taxon>Actinomycetota</taxon>
        <taxon>Actinomycetes</taxon>
        <taxon>Mycobacteriales</taxon>
        <taxon>Mycobacteriaceae</taxon>
        <taxon>Mycolicibacterium</taxon>
    </lineage>
</organism>
<feature type="domain" description="Beta-lactamase-related" evidence="4">
    <location>
        <begin position="66"/>
        <end position="475"/>
    </location>
</feature>
<accession>A0A1X2AQJ6</accession>
<keyword evidence="6" id="KW-1185">Reference proteome</keyword>
<dbReference type="GO" id="GO:0016787">
    <property type="term" value="F:hydrolase activity"/>
    <property type="evidence" value="ECO:0007669"/>
    <property type="project" value="UniProtKB-KW"/>
</dbReference>
<sequence length="505" mass="52969">MSRSRLARLCAVGAVAFTIAAVTSCGPAARPPAASSTSTTTTPAPSARPPTTAAVVPTGDFTPVVQLIDDAIAAPRMPGAVVQVGHGGNIVFRQAFGSRKLAGEPGLDGAPAPAEPMTEDTIFDLASLSKCLTTAVGILQLYEQGQVQLDEPVQTYLPDFNPANDPRRARVTVRMLLTHTSGIAGDLSLDGPWGLDKPDKAEGIHRALGAWVVFEPGERFHYSDIGFILLGALLEKVTGETEDTYIEKNVFAPLGMADTRYLPVTKACGPQQVRGTAIALDPSAPKVADCPAGTWNTDLLARVAPTALDEDTPGLNPDFGHPLRGTVHDPTARRMGGVAGSAGVFSTVNDVGRFAQALLDRLAGRPSAFPLKQSTLALMTTPQQPGHNPAQVEAANNATREAVENTPDPTHPLLAPHYPAIAGQDLRGFGWDIDTEQSRPRGMVFPVGSFGHTGFTGVTLWMDPGSDTYVVVLGNVIHQRGAPPMAGLSGEVATLTGRALHLYGN</sequence>
<dbReference type="Gene3D" id="3.40.710.10">
    <property type="entry name" value="DD-peptidase/beta-lactamase superfamily"/>
    <property type="match status" value="1"/>
</dbReference>
<keyword evidence="3" id="KW-0732">Signal</keyword>
<dbReference type="PROSITE" id="PS51257">
    <property type="entry name" value="PROKAR_LIPOPROTEIN"/>
    <property type="match status" value="1"/>
</dbReference>